<name>A0A7W8DJY6_9BACT</name>
<organism evidence="2 3">
    <name type="scientific">Prosthecobacter vanneervenii</name>
    <dbReference type="NCBI Taxonomy" id="48466"/>
    <lineage>
        <taxon>Bacteria</taxon>
        <taxon>Pseudomonadati</taxon>
        <taxon>Verrucomicrobiota</taxon>
        <taxon>Verrucomicrobiia</taxon>
        <taxon>Verrucomicrobiales</taxon>
        <taxon>Verrucomicrobiaceae</taxon>
        <taxon>Prosthecobacter</taxon>
    </lineage>
</organism>
<dbReference type="InterPro" id="IPR013742">
    <property type="entry name" value="Whirly"/>
</dbReference>
<dbReference type="GO" id="GO:0003697">
    <property type="term" value="F:single-stranded DNA binding"/>
    <property type="evidence" value="ECO:0007669"/>
    <property type="project" value="InterPro"/>
</dbReference>
<sequence length="152" mass="16846">MSSKPTNATAKQSAEYAIYKPNSRNTGGVIRFEFNRAKGSVFVDAASQSGEKQFDWEQKITMKWGLSDLGAVLATLQGRQEQAKLFHQSEKANSAFELTFRDDPQKAPYFMSMSRQEAASKSVKKVTLPVTHAEAAILETALRAAITRLIGW</sequence>
<dbReference type="PANTHER" id="PTHR31745:SF1">
    <property type="entry name" value="SINGLE-STRANDED DNA-BINDING PROTEIN WHY2, MITOCHONDRIAL"/>
    <property type="match status" value="1"/>
</dbReference>
<accession>A0A7W8DJY6</accession>
<evidence type="ECO:0000256" key="1">
    <source>
        <dbReference type="ARBA" id="ARBA00022946"/>
    </source>
</evidence>
<dbReference type="AlphaFoldDB" id="A0A7W8DJY6"/>
<dbReference type="PANTHER" id="PTHR31745">
    <property type="entry name" value="SINGLE-STRANDED DNA-BINDING PROTEIN WHY2, MITOCHONDRIAL"/>
    <property type="match status" value="1"/>
</dbReference>
<dbReference type="RefSeq" id="WP_184339492.1">
    <property type="nucleotide sequence ID" value="NZ_JACHIG010000004.1"/>
</dbReference>
<comment type="caution">
    <text evidence="2">The sequence shown here is derived from an EMBL/GenBank/DDBJ whole genome shotgun (WGS) entry which is preliminary data.</text>
</comment>
<evidence type="ECO:0000313" key="3">
    <source>
        <dbReference type="Proteomes" id="UP000590740"/>
    </source>
</evidence>
<dbReference type="GO" id="GO:0006952">
    <property type="term" value="P:defense response"/>
    <property type="evidence" value="ECO:0007669"/>
    <property type="project" value="InterPro"/>
</dbReference>
<dbReference type="Proteomes" id="UP000590740">
    <property type="component" value="Unassembled WGS sequence"/>
</dbReference>
<dbReference type="InterPro" id="IPR009044">
    <property type="entry name" value="ssDNA-bd_transcriptional_reg"/>
</dbReference>
<keyword evidence="3" id="KW-1185">Reference proteome</keyword>
<protein>
    <submittedName>
        <fullName evidence="2">Uncharacterized protein</fullName>
    </submittedName>
</protein>
<evidence type="ECO:0000313" key="2">
    <source>
        <dbReference type="EMBL" id="MBB5032567.1"/>
    </source>
</evidence>
<dbReference type="EMBL" id="JACHIG010000004">
    <property type="protein sequence ID" value="MBB5032567.1"/>
    <property type="molecule type" value="Genomic_DNA"/>
</dbReference>
<dbReference type="Pfam" id="PF08536">
    <property type="entry name" value="Whirly"/>
    <property type="match status" value="1"/>
</dbReference>
<reference evidence="2 3" key="1">
    <citation type="submission" date="2020-08" db="EMBL/GenBank/DDBJ databases">
        <title>Genomic Encyclopedia of Type Strains, Phase IV (KMG-IV): sequencing the most valuable type-strain genomes for metagenomic binning, comparative biology and taxonomic classification.</title>
        <authorList>
            <person name="Goeker M."/>
        </authorList>
    </citation>
    <scope>NUCLEOTIDE SEQUENCE [LARGE SCALE GENOMIC DNA]</scope>
    <source>
        <strain evidence="2 3">DSM 12252</strain>
    </source>
</reference>
<dbReference type="GO" id="GO:0006355">
    <property type="term" value="P:regulation of DNA-templated transcription"/>
    <property type="evidence" value="ECO:0007669"/>
    <property type="project" value="InterPro"/>
</dbReference>
<dbReference type="Gene3D" id="2.30.31.10">
    <property type="entry name" value="Transcriptional Coactivator Pc4, Chain A"/>
    <property type="match status" value="1"/>
</dbReference>
<keyword evidence="1" id="KW-0809">Transit peptide</keyword>
<proteinExistence type="predicted"/>
<dbReference type="SUPFAM" id="SSF54447">
    <property type="entry name" value="ssDNA-binding transcriptional regulator domain"/>
    <property type="match status" value="1"/>
</dbReference>
<gene>
    <name evidence="2" type="ORF">HNQ65_002149</name>
</gene>